<dbReference type="OMA" id="NEPATRI"/>
<dbReference type="Proteomes" id="UP001652626">
    <property type="component" value="Chromosome 29"/>
</dbReference>
<dbReference type="GeneID" id="113400972"/>
<keyword evidence="2" id="KW-1185">Reference proteome</keyword>
<protein>
    <submittedName>
        <fullName evidence="3">Uncharacterized protein LOC113400972</fullName>
    </submittedName>
</protein>
<reference evidence="3" key="1">
    <citation type="submission" date="2025-08" db="UniProtKB">
        <authorList>
            <consortium name="RefSeq"/>
        </authorList>
    </citation>
    <scope>IDENTIFICATION</scope>
    <source>
        <tissue evidence="3">Whole body</tissue>
    </source>
</reference>
<dbReference type="AlphaFoldDB" id="A0A8B8IH75"/>
<evidence type="ECO:0000256" key="1">
    <source>
        <dbReference type="SAM" id="Coils"/>
    </source>
</evidence>
<proteinExistence type="predicted"/>
<name>A0A8B8IH75_VANTA</name>
<keyword evidence="1" id="KW-0175">Coiled coil</keyword>
<evidence type="ECO:0000313" key="2">
    <source>
        <dbReference type="Proteomes" id="UP001652626"/>
    </source>
</evidence>
<organism evidence="2 3">
    <name type="scientific">Vanessa tameamea</name>
    <name type="common">Kamehameha butterfly</name>
    <dbReference type="NCBI Taxonomy" id="334116"/>
    <lineage>
        <taxon>Eukaryota</taxon>
        <taxon>Metazoa</taxon>
        <taxon>Ecdysozoa</taxon>
        <taxon>Arthropoda</taxon>
        <taxon>Hexapoda</taxon>
        <taxon>Insecta</taxon>
        <taxon>Pterygota</taxon>
        <taxon>Neoptera</taxon>
        <taxon>Endopterygota</taxon>
        <taxon>Lepidoptera</taxon>
        <taxon>Glossata</taxon>
        <taxon>Ditrysia</taxon>
        <taxon>Papilionoidea</taxon>
        <taxon>Nymphalidae</taxon>
        <taxon>Nymphalinae</taxon>
        <taxon>Vanessa</taxon>
    </lineage>
</organism>
<sequence length="168" mass="19415">MSAMNVAEPWYLRVCDEFDAFCKKVDDRIDKQQLQLKACKKRNELENKLAQELTIKNELTQQLSELSRRGSELERVCAVFESRLTITDSDQHRLDNAKESYQLAKELTGIRLDFSAPPNIAKGYVKNEARRLLLPFEMESNSDALWDLVKTACDPTWPDKENHAPNKI</sequence>
<dbReference type="OrthoDB" id="6349744at2759"/>
<feature type="coiled-coil region" evidence="1">
    <location>
        <begin position="22"/>
        <end position="76"/>
    </location>
</feature>
<evidence type="ECO:0000313" key="3">
    <source>
        <dbReference type="RefSeq" id="XP_026496445.1"/>
    </source>
</evidence>
<dbReference type="RefSeq" id="XP_026496445.1">
    <property type="nucleotide sequence ID" value="XM_026640660.2"/>
</dbReference>
<gene>
    <name evidence="3" type="primary">LOC113400972</name>
</gene>
<accession>A0A8B8IH75</accession>